<accession>A0A2K8MJA7</accession>
<gene>
    <name evidence="5" type="ORF">CVN68_20010</name>
</gene>
<dbReference type="PROSITE" id="PS50043">
    <property type="entry name" value="HTH_LUXR_2"/>
    <property type="match status" value="1"/>
</dbReference>
<dbReference type="SUPFAM" id="SSF46894">
    <property type="entry name" value="C-terminal effector domain of the bipartite response regulators"/>
    <property type="match status" value="1"/>
</dbReference>
<dbReference type="InterPro" id="IPR016032">
    <property type="entry name" value="Sig_transdc_resp-reg_C-effctor"/>
</dbReference>
<dbReference type="PANTHER" id="PTHR44688:SF16">
    <property type="entry name" value="DNA-BINDING TRANSCRIPTIONAL ACTIVATOR DEVR_DOSR"/>
    <property type="match status" value="1"/>
</dbReference>
<dbReference type="AlphaFoldDB" id="A0A2K8MJA7"/>
<keyword evidence="3" id="KW-0804">Transcription</keyword>
<feature type="domain" description="HTH luxR-type" evidence="4">
    <location>
        <begin position="310"/>
        <end position="375"/>
    </location>
</feature>
<keyword evidence="2" id="KW-0238">DNA-binding</keyword>
<dbReference type="EMBL" id="CP024923">
    <property type="protein sequence ID" value="ATY33957.1"/>
    <property type="molecule type" value="Genomic_DNA"/>
</dbReference>
<evidence type="ECO:0000256" key="3">
    <source>
        <dbReference type="ARBA" id="ARBA00023163"/>
    </source>
</evidence>
<dbReference type="GO" id="GO:0003677">
    <property type="term" value="F:DNA binding"/>
    <property type="evidence" value="ECO:0007669"/>
    <property type="project" value="UniProtKB-KW"/>
</dbReference>
<dbReference type="SMART" id="SM00421">
    <property type="entry name" value="HTH_LUXR"/>
    <property type="match status" value="1"/>
</dbReference>
<proteinExistence type="predicted"/>
<evidence type="ECO:0000259" key="4">
    <source>
        <dbReference type="PROSITE" id="PS50043"/>
    </source>
</evidence>
<reference evidence="5 6" key="1">
    <citation type="submission" date="2017-11" db="EMBL/GenBank/DDBJ databases">
        <title>Complete genome sequence of Sphingomonas sp. Strain Cra20, a psychrotolerant potential plant growth promoting rhizobacteria.</title>
        <authorList>
            <person name="Luo Y."/>
        </authorList>
    </citation>
    <scope>NUCLEOTIDE SEQUENCE [LARGE SCALE GENOMIC DNA]</scope>
    <source>
        <strain evidence="5 6">Cra20</strain>
    </source>
</reference>
<dbReference type="InterPro" id="IPR000792">
    <property type="entry name" value="Tscrpt_reg_LuxR_C"/>
</dbReference>
<keyword evidence="1" id="KW-0805">Transcription regulation</keyword>
<dbReference type="Proteomes" id="UP000229081">
    <property type="component" value="Chromosome"/>
</dbReference>
<dbReference type="PANTHER" id="PTHR44688">
    <property type="entry name" value="DNA-BINDING TRANSCRIPTIONAL ACTIVATOR DEVR_DOSR"/>
    <property type="match status" value="1"/>
</dbReference>
<dbReference type="GO" id="GO:0006355">
    <property type="term" value="P:regulation of DNA-templated transcription"/>
    <property type="evidence" value="ECO:0007669"/>
    <property type="project" value="InterPro"/>
</dbReference>
<dbReference type="InterPro" id="IPR036388">
    <property type="entry name" value="WH-like_DNA-bd_sf"/>
</dbReference>
<dbReference type="PRINTS" id="PR00038">
    <property type="entry name" value="HTHLUXR"/>
</dbReference>
<evidence type="ECO:0000256" key="1">
    <source>
        <dbReference type="ARBA" id="ARBA00023015"/>
    </source>
</evidence>
<sequence length="390" mass="41174">MRVERLSPEKLSAVIGEIYDCVLNPDGWGEVMTRITEAMDAAYSTIALSSTTDNHGRFAAQSPWDPAQMRALQEDYSFDDIPGLRAAVMGDMDVPVATLSSMSEAALQATPFFRNWAGPQQLREACMVKFVHTPDRIGLLGCTTRASRDVISAEECRFLALLSPHLRRAAMIGDLLDQARVNAHLFRETLNGLSTAVLLTGADGRILHANQAAEAMLVAGGPLQSKSGILQAGNPLAGRALLEAIARAADADDRLGERGIGLPISAPGAAPAVAYVLPLSEGTARAAFRPACAAIFISTTISASPLPEAVLTTLFDLTQAEARVLIQIGGGKSSADTARSLGITENTLKTHLGRVYAKTNTRRQAELVRLLSSIRTPLGAPGPIASAALG</sequence>
<name>A0A2K8MJA7_9SPHN</name>
<dbReference type="Gene3D" id="1.10.10.10">
    <property type="entry name" value="Winged helix-like DNA-binding domain superfamily/Winged helix DNA-binding domain"/>
    <property type="match status" value="1"/>
</dbReference>
<dbReference type="OrthoDB" id="5497412at2"/>
<dbReference type="KEGG" id="sphc:CVN68_20010"/>
<keyword evidence="6" id="KW-1185">Reference proteome</keyword>
<evidence type="ECO:0000313" key="5">
    <source>
        <dbReference type="EMBL" id="ATY33957.1"/>
    </source>
</evidence>
<dbReference type="CDD" id="cd06170">
    <property type="entry name" value="LuxR_C_like"/>
    <property type="match status" value="1"/>
</dbReference>
<dbReference type="Pfam" id="PF00196">
    <property type="entry name" value="GerE"/>
    <property type="match status" value="1"/>
</dbReference>
<evidence type="ECO:0000256" key="2">
    <source>
        <dbReference type="ARBA" id="ARBA00023125"/>
    </source>
</evidence>
<dbReference type="RefSeq" id="WP_100283753.1">
    <property type="nucleotide sequence ID" value="NZ_CP024923.1"/>
</dbReference>
<organism evidence="5 6">
    <name type="scientific">Sphingomonas psychrotolerans</name>
    <dbReference type="NCBI Taxonomy" id="1327635"/>
    <lineage>
        <taxon>Bacteria</taxon>
        <taxon>Pseudomonadati</taxon>
        <taxon>Pseudomonadota</taxon>
        <taxon>Alphaproteobacteria</taxon>
        <taxon>Sphingomonadales</taxon>
        <taxon>Sphingomonadaceae</taxon>
        <taxon>Sphingomonas</taxon>
    </lineage>
</organism>
<evidence type="ECO:0000313" key="6">
    <source>
        <dbReference type="Proteomes" id="UP000229081"/>
    </source>
</evidence>
<protein>
    <submittedName>
        <fullName evidence="5">LuxR family transcriptional regulator</fullName>
    </submittedName>
</protein>